<comment type="caution">
    <text evidence="3">The sequence shown here is derived from an EMBL/GenBank/DDBJ whole genome shotgun (WGS) entry which is preliminary data.</text>
</comment>
<reference evidence="3 4" key="1">
    <citation type="journal article" date="2018" name="New Phytol.">
        <title>Phylogenomics of Endogonaceae and evolution of mycorrhizas within Mucoromycota.</title>
        <authorList>
            <person name="Chang Y."/>
            <person name="Desiro A."/>
            <person name="Na H."/>
            <person name="Sandor L."/>
            <person name="Lipzen A."/>
            <person name="Clum A."/>
            <person name="Barry K."/>
            <person name="Grigoriev I.V."/>
            <person name="Martin F.M."/>
            <person name="Stajich J.E."/>
            <person name="Smith M.E."/>
            <person name="Bonito G."/>
            <person name="Spatafora J.W."/>
        </authorList>
    </citation>
    <scope>NUCLEOTIDE SEQUENCE [LARGE SCALE GENOMIC DNA]</scope>
    <source>
        <strain evidence="3 4">AD002</strain>
    </source>
</reference>
<accession>A0A433Q774</accession>
<proteinExistence type="predicted"/>
<gene>
    <name evidence="3" type="ORF">BC938DRAFT_471867</name>
</gene>
<keyword evidence="2" id="KW-0472">Membrane</keyword>
<sequence>MPYLLTLSAFCDNVRERKPHVDFLKLSDKLLWRILGCLWTINMIVKALVKLVPRENLIKVREAKQAREAEKAQKGCASGVRPNREEPTQEVTKGLGGAK</sequence>
<evidence type="ECO:0000256" key="2">
    <source>
        <dbReference type="SAM" id="Phobius"/>
    </source>
</evidence>
<evidence type="ECO:0000256" key="1">
    <source>
        <dbReference type="SAM" id="MobiDB-lite"/>
    </source>
</evidence>
<keyword evidence="2" id="KW-1133">Transmembrane helix</keyword>
<keyword evidence="2" id="KW-0812">Transmembrane</keyword>
<protein>
    <submittedName>
        <fullName evidence="3">Uncharacterized protein</fullName>
    </submittedName>
</protein>
<dbReference type="Proteomes" id="UP000274822">
    <property type="component" value="Unassembled WGS sequence"/>
</dbReference>
<dbReference type="EMBL" id="RBNJ01012474">
    <property type="protein sequence ID" value="RUS25625.1"/>
    <property type="molecule type" value="Genomic_DNA"/>
</dbReference>
<keyword evidence="4" id="KW-1185">Reference proteome</keyword>
<name>A0A433Q774_9FUNG</name>
<organism evidence="3 4">
    <name type="scientific">Jimgerdemannia flammicorona</name>
    <dbReference type="NCBI Taxonomy" id="994334"/>
    <lineage>
        <taxon>Eukaryota</taxon>
        <taxon>Fungi</taxon>
        <taxon>Fungi incertae sedis</taxon>
        <taxon>Mucoromycota</taxon>
        <taxon>Mucoromycotina</taxon>
        <taxon>Endogonomycetes</taxon>
        <taxon>Endogonales</taxon>
        <taxon>Endogonaceae</taxon>
        <taxon>Jimgerdemannia</taxon>
    </lineage>
</organism>
<dbReference type="AlphaFoldDB" id="A0A433Q774"/>
<evidence type="ECO:0000313" key="4">
    <source>
        <dbReference type="Proteomes" id="UP000274822"/>
    </source>
</evidence>
<evidence type="ECO:0000313" key="3">
    <source>
        <dbReference type="EMBL" id="RUS25625.1"/>
    </source>
</evidence>
<feature type="transmembrane region" description="Helical" evidence="2">
    <location>
        <begin position="30"/>
        <end position="49"/>
    </location>
</feature>
<feature type="region of interest" description="Disordered" evidence="1">
    <location>
        <begin position="67"/>
        <end position="99"/>
    </location>
</feature>